<keyword evidence="2" id="KW-1185">Reference proteome</keyword>
<dbReference type="AlphaFoldDB" id="A0A937CWJ3"/>
<organism evidence="1 2">
    <name type="scientific">Microvirga aerilata</name>
    <dbReference type="NCBI Taxonomy" id="670292"/>
    <lineage>
        <taxon>Bacteria</taxon>
        <taxon>Pseudomonadati</taxon>
        <taxon>Pseudomonadota</taxon>
        <taxon>Alphaproteobacteria</taxon>
        <taxon>Hyphomicrobiales</taxon>
        <taxon>Methylobacteriaceae</taxon>
        <taxon>Microvirga</taxon>
    </lineage>
</organism>
<gene>
    <name evidence="1" type="ORF">JKG68_07165</name>
</gene>
<evidence type="ECO:0000313" key="2">
    <source>
        <dbReference type="Proteomes" id="UP000605848"/>
    </source>
</evidence>
<comment type="caution">
    <text evidence="1">The sequence shown here is derived from an EMBL/GenBank/DDBJ whole genome shotgun (WGS) entry which is preliminary data.</text>
</comment>
<dbReference type="RefSeq" id="WP_202057427.1">
    <property type="nucleotide sequence ID" value="NZ_JAEQMY010000007.1"/>
</dbReference>
<protein>
    <submittedName>
        <fullName evidence="1">Uncharacterized protein</fullName>
    </submittedName>
</protein>
<name>A0A937CWJ3_9HYPH</name>
<dbReference type="Proteomes" id="UP000605848">
    <property type="component" value="Unassembled WGS sequence"/>
</dbReference>
<proteinExistence type="predicted"/>
<dbReference type="EMBL" id="JAEQMY010000007">
    <property type="protein sequence ID" value="MBL0403738.1"/>
    <property type="molecule type" value="Genomic_DNA"/>
</dbReference>
<sequence>MAKPAPDATVFLSRAPTPRIRAGNHAALLSVLHDHRFVDGAQVPDGRGQLQVHPRRGAHGSWSGQRLEWRAADELWRRRKVGAVGYLGTHPAVAAFEVRSSSSPDILRDRAPELILRGHGLRAAADCVLIILPDAKAAEVFDRIDLGAPYVNGSCDVWWLYRDPT</sequence>
<evidence type="ECO:0000313" key="1">
    <source>
        <dbReference type="EMBL" id="MBL0403738.1"/>
    </source>
</evidence>
<reference evidence="1" key="1">
    <citation type="submission" date="2021-01" db="EMBL/GenBank/DDBJ databases">
        <title>Microvirga sp.</title>
        <authorList>
            <person name="Kim M.K."/>
        </authorList>
    </citation>
    <scope>NUCLEOTIDE SEQUENCE</scope>
    <source>
        <strain evidence="1">5420S-16</strain>
    </source>
</reference>
<accession>A0A937CWJ3</accession>